<feature type="transmembrane region" description="Helical" evidence="1">
    <location>
        <begin position="54"/>
        <end position="73"/>
    </location>
</feature>
<reference evidence="2" key="1">
    <citation type="submission" date="2018-05" db="EMBL/GenBank/DDBJ databases">
        <authorList>
            <person name="Lanie J.A."/>
            <person name="Ng W.-L."/>
            <person name="Kazmierczak K.M."/>
            <person name="Andrzejewski T.M."/>
            <person name="Davidsen T.M."/>
            <person name="Wayne K.J."/>
            <person name="Tettelin H."/>
            <person name="Glass J.I."/>
            <person name="Rusch D."/>
            <person name="Podicherti R."/>
            <person name="Tsui H.-C.T."/>
            <person name="Winkler M.E."/>
        </authorList>
    </citation>
    <scope>NUCLEOTIDE SEQUENCE</scope>
</reference>
<evidence type="ECO:0000313" key="2">
    <source>
        <dbReference type="EMBL" id="SUZ80377.1"/>
    </source>
</evidence>
<protein>
    <submittedName>
        <fullName evidence="2">Uncharacterized protein</fullName>
    </submittedName>
</protein>
<keyword evidence="1" id="KW-0812">Transmembrane</keyword>
<name>A0A381QRB1_9ZZZZ</name>
<proteinExistence type="predicted"/>
<keyword evidence="1" id="KW-0472">Membrane</keyword>
<gene>
    <name evidence="2" type="ORF">METZ01_LOCUS33231</name>
</gene>
<accession>A0A381QRB1</accession>
<evidence type="ECO:0000256" key="1">
    <source>
        <dbReference type="SAM" id="Phobius"/>
    </source>
</evidence>
<dbReference type="AlphaFoldDB" id="A0A381QRB1"/>
<sequence>MTCTACAQEIDELKGVRSMLTEWAPAEPEPQFQLVSRNDSGSRPWWHSQPVRTFGLAAAALLVTAVAVSLVNLEITYGSEGLLVRTGWTRPTTAPVLENAEPEWRKEFETLAQRLREEFAESQAVSDSEVSLANAELRDEGSRTGMTDDALVERVQGLVDESELRQQRELALRFAQLLRETEVQRQTDLLRIDQQLGELQGFTEAEVVQHHELMDYLVLVAGR</sequence>
<keyword evidence="1" id="KW-1133">Transmembrane helix</keyword>
<dbReference type="EMBL" id="UINC01001425">
    <property type="protein sequence ID" value="SUZ80377.1"/>
    <property type="molecule type" value="Genomic_DNA"/>
</dbReference>
<organism evidence="2">
    <name type="scientific">marine metagenome</name>
    <dbReference type="NCBI Taxonomy" id="408172"/>
    <lineage>
        <taxon>unclassified sequences</taxon>
        <taxon>metagenomes</taxon>
        <taxon>ecological metagenomes</taxon>
    </lineage>
</organism>